<dbReference type="Pfam" id="PF19788">
    <property type="entry name" value="DUF6272"/>
    <property type="match status" value="1"/>
</dbReference>
<sequence>MAHTGLLELQNYLSQNGILISFSGRFSQAIIEELGEAVKKYLESEEHPKNDIFNVFSIFVEQTQNIKNYCESKKFLTSYERIANSCIVTIGKCEGGNYISSGNIIENSDAEKLTAHIEELIPLDKISLKKRYKEQLKQELLPGSLGAGVGLIDIARKASKPLLYTVSRIDQQFSFFTLKAII</sequence>
<dbReference type="AlphaFoldDB" id="A0A1M6U1A4"/>
<keyword evidence="2" id="KW-1185">Reference proteome</keyword>
<organism evidence="1 2">
    <name type="scientific">Desulforamulus aeronauticus DSM 10349</name>
    <dbReference type="NCBI Taxonomy" id="1121421"/>
    <lineage>
        <taxon>Bacteria</taxon>
        <taxon>Bacillati</taxon>
        <taxon>Bacillota</taxon>
        <taxon>Clostridia</taxon>
        <taxon>Eubacteriales</taxon>
        <taxon>Peptococcaceae</taxon>
        <taxon>Desulforamulus</taxon>
    </lineage>
</organism>
<dbReference type="InterPro" id="IPR046239">
    <property type="entry name" value="DUF6272"/>
</dbReference>
<evidence type="ECO:0000313" key="2">
    <source>
        <dbReference type="Proteomes" id="UP000183997"/>
    </source>
</evidence>
<reference evidence="2" key="1">
    <citation type="submission" date="2016-11" db="EMBL/GenBank/DDBJ databases">
        <authorList>
            <person name="Varghese N."/>
            <person name="Submissions S."/>
        </authorList>
    </citation>
    <scope>NUCLEOTIDE SEQUENCE [LARGE SCALE GENOMIC DNA]</scope>
    <source>
        <strain evidence="2">DSM 10349</strain>
    </source>
</reference>
<evidence type="ECO:0000313" key="1">
    <source>
        <dbReference type="EMBL" id="SHK62976.1"/>
    </source>
</evidence>
<proteinExistence type="predicted"/>
<name>A0A1M6U1A4_9FIRM</name>
<dbReference type="STRING" id="1121421.SAMN02745123_02556"/>
<accession>A0A1M6U1A4</accession>
<dbReference type="RefSeq" id="WP_072914967.1">
    <property type="nucleotide sequence ID" value="NZ_FRAR01000018.1"/>
</dbReference>
<protein>
    <submittedName>
        <fullName evidence="1">Uncharacterized protein</fullName>
    </submittedName>
</protein>
<dbReference type="OrthoDB" id="5365713at2"/>
<dbReference type="NCBIfam" id="NF038262">
    <property type="entry name" value="SiaB_fam_kinase"/>
    <property type="match status" value="1"/>
</dbReference>
<dbReference type="Proteomes" id="UP000183997">
    <property type="component" value="Unassembled WGS sequence"/>
</dbReference>
<gene>
    <name evidence="1" type="ORF">SAMN02745123_02556</name>
</gene>
<dbReference type="EMBL" id="FRAR01000018">
    <property type="protein sequence ID" value="SHK62976.1"/>
    <property type="molecule type" value="Genomic_DNA"/>
</dbReference>